<name>A0A8H5F8L3_9AGAR</name>
<protein>
    <submittedName>
        <fullName evidence="2">Uncharacterized protein</fullName>
    </submittedName>
</protein>
<keyword evidence="1" id="KW-0812">Transmembrane</keyword>
<dbReference type="OrthoDB" id="3226582at2759"/>
<reference evidence="2 3" key="1">
    <citation type="journal article" date="2020" name="ISME J.">
        <title>Uncovering the hidden diversity of litter-decomposition mechanisms in mushroom-forming fungi.</title>
        <authorList>
            <person name="Floudas D."/>
            <person name="Bentzer J."/>
            <person name="Ahren D."/>
            <person name="Johansson T."/>
            <person name="Persson P."/>
            <person name="Tunlid A."/>
        </authorList>
    </citation>
    <scope>NUCLEOTIDE SEQUENCE [LARGE SCALE GENOMIC DNA]</scope>
    <source>
        <strain evidence="2 3">CBS 101986</strain>
    </source>
</reference>
<keyword evidence="1" id="KW-1133">Transmembrane helix</keyword>
<accession>A0A8H5F8L3</accession>
<evidence type="ECO:0000313" key="2">
    <source>
        <dbReference type="EMBL" id="KAF5327208.1"/>
    </source>
</evidence>
<organism evidence="2 3">
    <name type="scientific">Psilocybe cf. subviscida</name>
    <dbReference type="NCBI Taxonomy" id="2480587"/>
    <lineage>
        <taxon>Eukaryota</taxon>
        <taxon>Fungi</taxon>
        <taxon>Dikarya</taxon>
        <taxon>Basidiomycota</taxon>
        <taxon>Agaricomycotina</taxon>
        <taxon>Agaricomycetes</taxon>
        <taxon>Agaricomycetidae</taxon>
        <taxon>Agaricales</taxon>
        <taxon>Agaricineae</taxon>
        <taxon>Strophariaceae</taxon>
        <taxon>Psilocybe</taxon>
    </lineage>
</organism>
<dbReference type="EMBL" id="JAACJJ010000014">
    <property type="protein sequence ID" value="KAF5327208.1"/>
    <property type="molecule type" value="Genomic_DNA"/>
</dbReference>
<evidence type="ECO:0000256" key="1">
    <source>
        <dbReference type="SAM" id="Phobius"/>
    </source>
</evidence>
<evidence type="ECO:0000313" key="3">
    <source>
        <dbReference type="Proteomes" id="UP000567179"/>
    </source>
</evidence>
<keyword evidence="3" id="KW-1185">Reference proteome</keyword>
<feature type="transmembrane region" description="Helical" evidence="1">
    <location>
        <begin position="166"/>
        <end position="187"/>
    </location>
</feature>
<feature type="transmembrane region" description="Helical" evidence="1">
    <location>
        <begin position="51"/>
        <end position="77"/>
    </location>
</feature>
<comment type="caution">
    <text evidence="2">The sequence shown here is derived from an EMBL/GenBank/DDBJ whole genome shotgun (WGS) entry which is preliminary data.</text>
</comment>
<keyword evidence="1" id="KW-0472">Membrane</keyword>
<dbReference type="Proteomes" id="UP000567179">
    <property type="component" value="Unassembled WGS sequence"/>
</dbReference>
<proteinExistence type="predicted"/>
<feature type="transmembrane region" description="Helical" evidence="1">
    <location>
        <begin position="12"/>
        <end position="31"/>
    </location>
</feature>
<dbReference type="AlphaFoldDB" id="A0A8H5F8L3"/>
<feature type="transmembrane region" description="Helical" evidence="1">
    <location>
        <begin position="125"/>
        <end position="146"/>
    </location>
</feature>
<sequence length="301" mass="32715">MQLDGTRRIYTGVLILLFSMIITNLAATWKIARSILVVHDESRDTMAVELFTGSVALTYAANATGCIAILIADLLLCWRCYILWQKNKWMLGAFTLFLLGEVALIPILLVLNANLGPGQVSIICLYFFISIGITVLATALIIYRVIDVSRRSTGQTKGRYQYTIEIAIESGAMYSITLLIAGVLLAVRGKMDGPNYSITQAASYWGGILTPVTGIAPTLIASRISSGRARDEKQWSQPMSGVSVPRRHTGDNVVLTTLHGTGITVDKVSTTDVENRGETFYSARAASGDTKSSFELYNASS</sequence>
<feature type="transmembrane region" description="Helical" evidence="1">
    <location>
        <begin position="202"/>
        <end position="221"/>
    </location>
</feature>
<feature type="transmembrane region" description="Helical" evidence="1">
    <location>
        <begin position="89"/>
        <end position="113"/>
    </location>
</feature>
<gene>
    <name evidence="2" type="ORF">D9619_004561</name>
</gene>